<keyword evidence="4" id="KW-1185">Reference proteome</keyword>
<dbReference type="Proteomes" id="UP000238314">
    <property type="component" value="Unassembled WGS sequence"/>
</dbReference>
<name>A0A1N7KD47_9FLAO</name>
<organism evidence="2 3">
    <name type="scientific">Chryseobacterium piscicola</name>
    <dbReference type="NCBI Taxonomy" id="551459"/>
    <lineage>
        <taxon>Bacteria</taxon>
        <taxon>Pseudomonadati</taxon>
        <taxon>Bacteroidota</taxon>
        <taxon>Flavobacteriia</taxon>
        <taxon>Flavobacteriales</taxon>
        <taxon>Weeksellaceae</taxon>
        <taxon>Chryseobacterium group</taxon>
        <taxon>Chryseobacterium</taxon>
    </lineage>
</organism>
<dbReference type="EMBL" id="MUGO01000003">
    <property type="protein sequence ID" value="PQA96368.1"/>
    <property type="molecule type" value="Genomic_DNA"/>
</dbReference>
<evidence type="ECO:0000313" key="1">
    <source>
        <dbReference type="EMBL" id="PQA96368.1"/>
    </source>
</evidence>
<evidence type="ECO:0000313" key="2">
    <source>
        <dbReference type="EMBL" id="SIS59518.1"/>
    </source>
</evidence>
<dbReference type="EMBL" id="FTOJ01000001">
    <property type="protein sequence ID" value="SIS59518.1"/>
    <property type="molecule type" value="Genomic_DNA"/>
</dbReference>
<dbReference type="RefSeq" id="WP_076449381.1">
    <property type="nucleotide sequence ID" value="NZ_FTOJ01000001.1"/>
</dbReference>
<reference evidence="2" key="3">
    <citation type="submission" date="2017-01" db="EMBL/GenBank/DDBJ databases">
        <authorList>
            <person name="Mah S.A."/>
            <person name="Swanson W.J."/>
            <person name="Moy G.W."/>
            <person name="Vacquier V.D."/>
        </authorList>
    </citation>
    <scope>NUCLEOTIDE SEQUENCE [LARGE SCALE GENOMIC DNA]</scope>
    <source>
        <strain evidence="2">DSM 21068</strain>
    </source>
</reference>
<gene>
    <name evidence="1" type="ORF">B0A70_04425</name>
    <name evidence="2" type="ORF">SAMN05421796_101468</name>
</gene>
<evidence type="ECO:0000313" key="4">
    <source>
        <dbReference type="Proteomes" id="UP000238314"/>
    </source>
</evidence>
<reference evidence="3" key="2">
    <citation type="submission" date="2017-01" db="EMBL/GenBank/DDBJ databases">
        <authorList>
            <person name="Varghese N."/>
            <person name="Submissions S."/>
        </authorList>
    </citation>
    <scope>NUCLEOTIDE SEQUENCE [LARGE SCALE GENOMIC DNA]</scope>
    <source>
        <strain evidence="3">DSM 21068</strain>
    </source>
</reference>
<sequence length="100" mass="11424">MKIWSIITLLFVLNFTALPSIATVLGWELVKTNIVLNEEENHSPYSSFLSVVEKTLPKTLNVYDYLKFFEPDVEASSFVQTDDRCHLSPYLNLFSPPPEA</sequence>
<evidence type="ECO:0000313" key="3">
    <source>
        <dbReference type="Proteomes" id="UP000186246"/>
    </source>
</evidence>
<accession>A0A1N7KD47</accession>
<dbReference type="Proteomes" id="UP000186246">
    <property type="component" value="Unassembled WGS sequence"/>
</dbReference>
<reference evidence="1 4" key="1">
    <citation type="submission" date="2016-11" db="EMBL/GenBank/DDBJ databases">
        <title>Whole genomes of Flavobacteriaceae.</title>
        <authorList>
            <person name="Stine C."/>
            <person name="Li C."/>
            <person name="Tadesse D."/>
        </authorList>
    </citation>
    <scope>NUCLEOTIDE SEQUENCE [LARGE SCALE GENOMIC DNA]</scope>
    <source>
        <strain evidence="1 4">DSM 21068</strain>
    </source>
</reference>
<dbReference type="AlphaFoldDB" id="A0A1N7KD47"/>
<protein>
    <submittedName>
        <fullName evidence="2">Uncharacterized protein</fullName>
    </submittedName>
</protein>
<dbReference type="OrthoDB" id="1449621at2"/>
<proteinExistence type="predicted"/>
<dbReference type="STRING" id="551459.SAMN05421796_101468"/>